<evidence type="ECO:0000313" key="1">
    <source>
        <dbReference type="EMBL" id="AIE84680.1"/>
    </source>
</evidence>
<gene>
    <name evidence="1" type="ORF">OP10G_1312</name>
</gene>
<proteinExistence type="predicted"/>
<dbReference type="KEGG" id="fgi:OP10G_1312"/>
<dbReference type="Proteomes" id="UP000027982">
    <property type="component" value="Chromosome"/>
</dbReference>
<dbReference type="AlphaFoldDB" id="A0A068NPL1"/>
<dbReference type="STRING" id="661478.OP10G_1312"/>
<keyword evidence="2" id="KW-1185">Reference proteome</keyword>
<accession>A0A068NPL1</accession>
<reference evidence="1 2" key="1">
    <citation type="journal article" date="2014" name="PLoS ONE">
        <title>The first complete genome sequence of the class fimbriimonadia in the phylum armatimonadetes.</title>
        <authorList>
            <person name="Hu Z.Y."/>
            <person name="Wang Y.Z."/>
            <person name="Im W.T."/>
            <person name="Wang S.Y."/>
            <person name="Zhao G.P."/>
            <person name="Zheng H.J."/>
            <person name="Quan Z.X."/>
        </authorList>
    </citation>
    <scope>NUCLEOTIDE SEQUENCE [LARGE SCALE GENOMIC DNA]</scope>
    <source>
        <strain evidence="1">Gsoil 348</strain>
    </source>
</reference>
<evidence type="ECO:0000313" key="2">
    <source>
        <dbReference type="Proteomes" id="UP000027982"/>
    </source>
</evidence>
<name>A0A068NPL1_FIMGI</name>
<sequence>MHVYADSLGKPTLRPRVARRPSMAGALALTAALTTATLLLWPRQATAAGAFHRMDLAIRNARTMESTGRMLMPGGKWREFLHVYYRRGAWRYDVSKSDAMRMTYLVRGNEALTDFWNLDHATLGPVVESAFDGMRSGEMDALEYAKQSIGGNQDHIKPQIQAHAPVDGRPAYQLSIDDASAHSHAEFVVDRQTDLPISAEIRAPAPGWTGDVVRTQTYHFNEELPESTFSFERNKPIIRVSEARSELLASWRKPLGQVAECTVRDAAVTPDGTIWLAITTPGDPWVRPASVTAGGATYLRSHDVSPGVNASDQDSVEIDGQPVSLVPFVSLDPTQPLPRAVTVRFAKRAVWWSNFGKPEDRTETPADPPLKLALRQEANVRPHYFAALSLDRYGFDLGIVAWSMRAEEYDRRGDLLAAAKAWEECAVAHRGVVKYGGHTALERASDCYRRAGEIQLADQRAKEAAVLFAGKER</sequence>
<organism evidence="1 2">
    <name type="scientific">Fimbriimonas ginsengisoli Gsoil 348</name>
    <dbReference type="NCBI Taxonomy" id="661478"/>
    <lineage>
        <taxon>Bacteria</taxon>
        <taxon>Bacillati</taxon>
        <taxon>Armatimonadota</taxon>
        <taxon>Fimbriimonadia</taxon>
        <taxon>Fimbriimonadales</taxon>
        <taxon>Fimbriimonadaceae</taxon>
        <taxon>Fimbriimonas</taxon>
    </lineage>
</organism>
<dbReference type="EMBL" id="CP007139">
    <property type="protein sequence ID" value="AIE84680.1"/>
    <property type="molecule type" value="Genomic_DNA"/>
</dbReference>
<protein>
    <submittedName>
        <fullName evidence="1">Uncharacterized protein</fullName>
    </submittedName>
</protein>
<dbReference type="HOGENOM" id="CLU_577150_0_0_0"/>